<feature type="transmembrane region" description="Helical" evidence="1">
    <location>
        <begin position="9"/>
        <end position="27"/>
    </location>
</feature>
<keyword evidence="1" id="KW-1133">Transmembrane helix</keyword>
<dbReference type="EMBL" id="CP012801">
    <property type="protein sequence ID" value="ALJ59833.1"/>
    <property type="molecule type" value="Genomic_DNA"/>
</dbReference>
<organism evidence="2 3">
    <name type="scientific">Bacteroides cellulosilyticus</name>
    <dbReference type="NCBI Taxonomy" id="246787"/>
    <lineage>
        <taxon>Bacteria</taxon>
        <taxon>Pseudomonadati</taxon>
        <taxon>Bacteroidota</taxon>
        <taxon>Bacteroidia</taxon>
        <taxon>Bacteroidales</taxon>
        <taxon>Bacteroidaceae</taxon>
        <taxon>Bacteroides</taxon>
    </lineage>
</organism>
<keyword evidence="1" id="KW-0812">Transmembrane</keyword>
<evidence type="ECO:0000256" key="1">
    <source>
        <dbReference type="SAM" id="Phobius"/>
    </source>
</evidence>
<name>A0A0P0FQH0_9BACE</name>
<dbReference type="KEGG" id="bcel:BcellWH2_02594"/>
<sequence length="167" mass="19576">MKIIENVGYLNRLFLYGVFCTLFPLVGTSCSTTKNLIDANDIDYIKFWYMPKWIETPNAIRDCADIVYDTCVTKDSVIMDRKIIREYVKAVNKLKILKKELGYDLRISSLIVFKENRKKVPVCISLNGVILKNDTLMKGNKRMLKLIDNILYKHHKVEDWTPDFMKE</sequence>
<reference evidence="2 3" key="1">
    <citation type="journal article" date="2015" name="Science">
        <title>Genetic determinants of in vivo fitness and diet responsiveness in multiple human gut Bacteroides.</title>
        <authorList>
            <person name="Wu M."/>
            <person name="McNulty N.P."/>
            <person name="Rodionov D.A."/>
            <person name="Khoroshkin M.S."/>
            <person name="Griffin N.W."/>
            <person name="Cheng J."/>
            <person name="Latreille P."/>
            <person name="Kerstetter R.A."/>
            <person name="Terrapon N."/>
            <person name="Henrissat B."/>
            <person name="Osterman A.L."/>
            <person name="Gordon J.I."/>
        </authorList>
    </citation>
    <scope>NUCLEOTIDE SEQUENCE [LARGE SCALE GENOMIC DNA]</scope>
    <source>
        <strain evidence="2 3">WH2</strain>
    </source>
</reference>
<evidence type="ECO:0000313" key="2">
    <source>
        <dbReference type="EMBL" id="ALJ59833.1"/>
    </source>
</evidence>
<keyword evidence="1" id="KW-0472">Membrane</keyword>
<dbReference type="Proteomes" id="UP000061809">
    <property type="component" value="Chromosome"/>
</dbReference>
<accession>A0A0P0FQH0</accession>
<evidence type="ECO:0008006" key="4">
    <source>
        <dbReference type="Google" id="ProtNLM"/>
    </source>
</evidence>
<dbReference type="PROSITE" id="PS51257">
    <property type="entry name" value="PROKAR_LIPOPROTEIN"/>
    <property type="match status" value="1"/>
</dbReference>
<protein>
    <recommendedName>
        <fullName evidence="4">Lipoprotein</fullName>
    </recommendedName>
</protein>
<evidence type="ECO:0000313" key="3">
    <source>
        <dbReference type="Proteomes" id="UP000061809"/>
    </source>
</evidence>
<dbReference type="AlphaFoldDB" id="A0A0P0FQH0"/>
<gene>
    <name evidence="2" type="ORF">BcellWH2_02594</name>
</gene>
<dbReference type="RefSeq" id="WP_033160344.1">
    <property type="nucleotide sequence ID" value="NZ_CP012801.1"/>
</dbReference>
<dbReference type="PATRIC" id="fig|246787.4.peg.2671"/>
<proteinExistence type="predicted"/>